<keyword evidence="8" id="KW-0732">Signal</keyword>
<keyword evidence="10 15" id="KW-0472">Membrane</keyword>
<sequence length="358" mass="39855">NTTCLCTNQQVIAELGACVLEKCSVRDALSMQKFSDETCGKVMVDKSGPARIVPPIFGALAVLLFVIRIVARFTSGKRSWGADDWAIVPAVVAMIALVVLCGFLANDGLGIDMWYLDPDRITYLLRTFFWGEVLYVFIIPVTKISVLIFYLQIFPERFYRRATMTLIVLNACYLVAFLLTTVLQCTPVEGAWLTWDGTYHAECRSLNKQVWAAALTGIILDVAMLVLPMPALWKLKMSIRKKLQVMFMFSLGIFVTIVSAVRLQYIVAFATTRNPTQDFVPVGIWSVVEVSVSIICACLPALRSLLALAMPKSFGTTHKSGKTSEYTSGMRSNAQSNVQSSRIRVKSEFTVQSRRPED</sequence>
<feature type="transmembrane region" description="Helical" evidence="15">
    <location>
        <begin position="279"/>
        <end position="302"/>
    </location>
</feature>
<dbReference type="GO" id="GO:0098552">
    <property type="term" value="C:side of membrane"/>
    <property type="evidence" value="ECO:0007669"/>
    <property type="project" value="UniProtKB-KW"/>
</dbReference>
<evidence type="ECO:0000256" key="12">
    <source>
        <dbReference type="ARBA" id="ARBA00023288"/>
    </source>
</evidence>
<dbReference type="GO" id="GO:0005576">
    <property type="term" value="C:extracellular region"/>
    <property type="evidence" value="ECO:0007669"/>
    <property type="project" value="UniProtKB-SubCell"/>
</dbReference>
<dbReference type="PANTHER" id="PTHR33048">
    <property type="entry name" value="PTH11-LIKE INTEGRAL MEMBRANE PROTEIN (AFU_ORTHOLOGUE AFUA_5G11245)"/>
    <property type="match status" value="1"/>
</dbReference>
<evidence type="ECO:0000256" key="9">
    <source>
        <dbReference type="ARBA" id="ARBA00022989"/>
    </source>
</evidence>
<comment type="similarity">
    <text evidence="4">Belongs to the RBT5 family.</text>
</comment>
<evidence type="ECO:0000256" key="10">
    <source>
        <dbReference type="ARBA" id="ARBA00023136"/>
    </source>
</evidence>
<feature type="domain" description="CFEM" evidence="16">
    <location>
        <begin position="2"/>
        <end position="39"/>
    </location>
</feature>
<dbReference type="EMBL" id="JAGTJQ010000005">
    <property type="protein sequence ID" value="KAH7031558.1"/>
    <property type="molecule type" value="Genomic_DNA"/>
</dbReference>
<evidence type="ECO:0000256" key="8">
    <source>
        <dbReference type="ARBA" id="ARBA00022729"/>
    </source>
</evidence>
<dbReference type="InterPro" id="IPR049326">
    <property type="entry name" value="Rhodopsin_dom_fungi"/>
</dbReference>
<keyword evidence="7 15" id="KW-0812">Transmembrane</keyword>
<evidence type="ECO:0000313" key="18">
    <source>
        <dbReference type="EMBL" id="KAH7031558.1"/>
    </source>
</evidence>
<organism evidence="18 19">
    <name type="scientific">Microdochium trichocladiopsis</name>
    <dbReference type="NCBI Taxonomy" id="1682393"/>
    <lineage>
        <taxon>Eukaryota</taxon>
        <taxon>Fungi</taxon>
        <taxon>Dikarya</taxon>
        <taxon>Ascomycota</taxon>
        <taxon>Pezizomycotina</taxon>
        <taxon>Sordariomycetes</taxon>
        <taxon>Xylariomycetidae</taxon>
        <taxon>Xylariales</taxon>
        <taxon>Microdochiaceae</taxon>
        <taxon>Microdochium</taxon>
    </lineage>
</organism>
<feature type="transmembrane region" description="Helical" evidence="15">
    <location>
        <begin position="245"/>
        <end position="267"/>
    </location>
</feature>
<comment type="caution">
    <text evidence="18">The sequence shown here is derived from an EMBL/GenBank/DDBJ whole genome shotgun (WGS) entry which is preliminary data.</text>
</comment>
<feature type="domain" description="Rhodopsin" evidence="17">
    <location>
        <begin position="67"/>
        <end position="307"/>
    </location>
</feature>
<evidence type="ECO:0000256" key="11">
    <source>
        <dbReference type="ARBA" id="ARBA00023157"/>
    </source>
</evidence>
<evidence type="ECO:0000256" key="13">
    <source>
        <dbReference type="ARBA" id="ARBA00038359"/>
    </source>
</evidence>
<keyword evidence="6" id="KW-0325">Glycoprotein</keyword>
<reference evidence="18" key="1">
    <citation type="journal article" date="2021" name="Nat. Commun.">
        <title>Genetic determinants of endophytism in the Arabidopsis root mycobiome.</title>
        <authorList>
            <person name="Mesny F."/>
            <person name="Miyauchi S."/>
            <person name="Thiergart T."/>
            <person name="Pickel B."/>
            <person name="Atanasova L."/>
            <person name="Karlsson M."/>
            <person name="Huettel B."/>
            <person name="Barry K.W."/>
            <person name="Haridas S."/>
            <person name="Chen C."/>
            <person name="Bauer D."/>
            <person name="Andreopoulos W."/>
            <person name="Pangilinan J."/>
            <person name="LaButti K."/>
            <person name="Riley R."/>
            <person name="Lipzen A."/>
            <person name="Clum A."/>
            <person name="Drula E."/>
            <person name="Henrissat B."/>
            <person name="Kohler A."/>
            <person name="Grigoriev I.V."/>
            <person name="Martin F.M."/>
            <person name="Hacquard S."/>
        </authorList>
    </citation>
    <scope>NUCLEOTIDE SEQUENCE</scope>
    <source>
        <strain evidence="18">MPI-CAGE-CH-0230</strain>
    </source>
</reference>
<name>A0A9P8Y808_9PEZI</name>
<dbReference type="InterPro" id="IPR008427">
    <property type="entry name" value="Extracellular_membr_CFEM_dom"/>
</dbReference>
<dbReference type="InterPro" id="IPR052337">
    <property type="entry name" value="SAT4-like"/>
</dbReference>
<evidence type="ECO:0000256" key="3">
    <source>
        <dbReference type="ARBA" id="ARBA00004613"/>
    </source>
</evidence>
<dbReference type="AlphaFoldDB" id="A0A9P8Y808"/>
<evidence type="ECO:0000256" key="7">
    <source>
        <dbReference type="ARBA" id="ARBA00022692"/>
    </source>
</evidence>
<dbReference type="RefSeq" id="XP_046013238.1">
    <property type="nucleotide sequence ID" value="XM_046149100.1"/>
</dbReference>
<evidence type="ECO:0000256" key="4">
    <source>
        <dbReference type="ARBA" id="ARBA00010031"/>
    </source>
</evidence>
<feature type="transmembrane region" description="Helical" evidence="15">
    <location>
        <begin position="210"/>
        <end position="233"/>
    </location>
</feature>
<feature type="non-terminal residue" evidence="18">
    <location>
        <position position="358"/>
    </location>
</feature>
<evidence type="ECO:0000256" key="6">
    <source>
        <dbReference type="ARBA" id="ARBA00022622"/>
    </source>
</evidence>
<keyword evidence="11" id="KW-1015">Disulfide bond</keyword>
<proteinExistence type="inferred from homology"/>
<dbReference type="Pfam" id="PF20684">
    <property type="entry name" value="Fung_rhodopsin"/>
    <property type="match status" value="1"/>
</dbReference>
<comment type="subcellular location">
    <subcellularLocation>
        <location evidence="2">Membrane</location>
        <topology evidence="2">Lipid-anchor</topology>
        <topology evidence="2">GPI-anchor</topology>
    </subcellularLocation>
    <subcellularLocation>
        <location evidence="1">Membrane</location>
        <topology evidence="1">Multi-pass membrane protein</topology>
    </subcellularLocation>
    <subcellularLocation>
        <location evidence="3">Secreted</location>
    </subcellularLocation>
</comment>
<keyword evidence="19" id="KW-1185">Reference proteome</keyword>
<evidence type="ECO:0000256" key="14">
    <source>
        <dbReference type="SAM" id="MobiDB-lite"/>
    </source>
</evidence>
<keyword evidence="6" id="KW-0336">GPI-anchor</keyword>
<dbReference type="Proteomes" id="UP000756346">
    <property type="component" value="Unassembled WGS sequence"/>
</dbReference>
<dbReference type="PANTHER" id="PTHR33048:SF160">
    <property type="entry name" value="SAT4 FAMILY MEMBRANE PROTEIN"/>
    <property type="match status" value="1"/>
</dbReference>
<evidence type="ECO:0000259" key="17">
    <source>
        <dbReference type="Pfam" id="PF20684"/>
    </source>
</evidence>
<feature type="transmembrane region" description="Helical" evidence="15">
    <location>
        <begin position="163"/>
        <end position="183"/>
    </location>
</feature>
<feature type="region of interest" description="Disordered" evidence="14">
    <location>
        <begin position="315"/>
        <end position="342"/>
    </location>
</feature>
<evidence type="ECO:0000313" key="19">
    <source>
        <dbReference type="Proteomes" id="UP000756346"/>
    </source>
</evidence>
<evidence type="ECO:0008006" key="20">
    <source>
        <dbReference type="Google" id="ProtNLM"/>
    </source>
</evidence>
<dbReference type="Pfam" id="PF05730">
    <property type="entry name" value="CFEM"/>
    <property type="match status" value="1"/>
</dbReference>
<dbReference type="OrthoDB" id="2496787at2759"/>
<feature type="non-terminal residue" evidence="18">
    <location>
        <position position="1"/>
    </location>
</feature>
<feature type="transmembrane region" description="Helical" evidence="15">
    <location>
        <begin position="133"/>
        <end position="151"/>
    </location>
</feature>
<dbReference type="GeneID" id="70178646"/>
<evidence type="ECO:0000256" key="1">
    <source>
        <dbReference type="ARBA" id="ARBA00004141"/>
    </source>
</evidence>
<feature type="transmembrane region" description="Helical" evidence="15">
    <location>
        <begin position="52"/>
        <end position="73"/>
    </location>
</feature>
<comment type="similarity">
    <text evidence="13">Belongs to the SAT4 family.</text>
</comment>
<evidence type="ECO:0000256" key="5">
    <source>
        <dbReference type="ARBA" id="ARBA00022525"/>
    </source>
</evidence>
<protein>
    <recommendedName>
        <fullName evidence="20">Extracellular membrane protein CFEM domain-containing protein</fullName>
    </recommendedName>
</protein>
<accession>A0A9P8Y808</accession>
<feature type="transmembrane region" description="Helical" evidence="15">
    <location>
        <begin position="85"/>
        <end position="105"/>
    </location>
</feature>
<gene>
    <name evidence="18" type="ORF">B0I36DRAFT_227669</name>
</gene>
<keyword evidence="12" id="KW-0449">Lipoprotein</keyword>
<keyword evidence="9 15" id="KW-1133">Transmembrane helix</keyword>
<evidence type="ECO:0000256" key="2">
    <source>
        <dbReference type="ARBA" id="ARBA00004589"/>
    </source>
</evidence>
<evidence type="ECO:0000256" key="15">
    <source>
        <dbReference type="SAM" id="Phobius"/>
    </source>
</evidence>
<keyword evidence="5" id="KW-0964">Secreted</keyword>
<evidence type="ECO:0000259" key="16">
    <source>
        <dbReference type="Pfam" id="PF05730"/>
    </source>
</evidence>